<reference evidence="1" key="1">
    <citation type="submission" date="2021-05" db="EMBL/GenBank/DDBJ databases">
        <authorList>
            <person name="Pan Q."/>
            <person name="Jouanno E."/>
            <person name="Zahm M."/>
            <person name="Klopp C."/>
            <person name="Cabau C."/>
            <person name="Louis A."/>
            <person name="Berthelot C."/>
            <person name="Parey E."/>
            <person name="Roest Crollius H."/>
            <person name="Montfort J."/>
            <person name="Robinson-Rechavi M."/>
            <person name="Bouchez O."/>
            <person name="Lampietro C."/>
            <person name="Lopez Roques C."/>
            <person name="Donnadieu C."/>
            <person name="Postlethwait J."/>
            <person name="Bobe J."/>
            <person name="Dillon D."/>
            <person name="Chandos A."/>
            <person name="von Hippel F."/>
            <person name="Guiguen Y."/>
        </authorList>
    </citation>
    <scope>NUCLEOTIDE SEQUENCE</scope>
    <source>
        <strain evidence="1">YG-Jan2019</strain>
    </source>
</reference>
<accession>A0ACC2HMF7</accession>
<name>A0ACC2HMF7_DALPE</name>
<evidence type="ECO:0000313" key="2">
    <source>
        <dbReference type="Proteomes" id="UP001157502"/>
    </source>
</evidence>
<keyword evidence="2" id="KW-1185">Reference proteome</keyword>
<gene>
    <name evidence="1" type="ORF">DPEC_G00012490</name>
</gene>
<sequence>MELKLTSGQYYYQGLMDYLENRFIAIEDRMLVWHEQANRYNAELKDFKKQTAKFIDTLNQEHSNLRQELGGTGVRADRVERELDYIETQNLARPCVTQADRMVDMDQGLKMVNERTKGGEENYGYSGVADCVNIISSIQSMKILKKMGSPKGLWTKDARSSQVYVFNGTSEDTLYQFSSVLDFSGSSGVGRGRPIRLPSRWTGSGGAVFNGYAYYVTDGNGELQLIKYDLANGTMTDSAVFPVELANQRPVYSLNPETAVDLAADNLGLWALYATRESESINLAKMDPDSLDTEKTWDTQCPRENAEAAFVVCGTVYVVYNTRVASRSRVQCVFDVNDMVTNEEAPLLYFPRRFGAHSSLKYNPQEEQIYAWDDGYQILYKLSMKRKLLV</sequence>
<dbReference type="EMBL" id="CM055728">
    <property type="protein sequence ID" value="KAJ8016932.1"/>
    <property type="molecule type" value="Genomic_DNA"/>
</dbReference>
<comment type="caution">
    <text evidence="1">The sequence shown here is derived from an EMBL/GenBank/DDBJ whole genome shotgun (WGS) entry which is preliminary data.</text>
</comment>
<organism evidence="1 2">
    <name type="scientific">Dallia pectoralis</name>
    <name type="common">Alaska blackfish</name>
    <dbReference type="NCBI Taxonomy" id="75939"/>
    <lineage>
        <taxon>Eukaryota</taxon>
        <taxon>Metazoa</taxon>
        <taxon>Chordata</taxon>
        <taxon>Craniata</taxon>
        <taxon>Vertebrata</taxon>
        <taxon>Euteleostomi</taxon>
        <taxon>Actinopterygii</taxon>
        <taxon>Neopterygii</taxon>
        <taxon>Teleostei</taxon>
        <taxon>Protacanthopterygii</taxon>
        <taxon>Esociformes</taxon>
        <taxon>Umbridae</taxon>
        <taxon>Dallia</taxon>
    </lineage>
</organism>
<protein>
    <submittedName>
        <fullName evidence="1">Uncharacterized protein</fullName>
    </submittedName>
</protein>
<evidence type="ECO:0000313" key="1">
    <source>
        <dbReference type="EMBL" id="KAJ8016932.1"/>
    </source>
</evidence>
<proteinExistence type="predicted"/>
<dbReference type="Proteomes" id="UP001157502">
    <property type="component" value="Chromosome 1"/>
</dbReference>